<comment type="caution">
    <text evidence="6">The sequence shown here is derived from an EMBL/GenBank/DDBJ whole genome shotgun (WGS) entry which is preliminary data.</text>
</comment>
<evidence type="ECO:0000313" key="6">
    <source>
        <dbReference type="EMBL" id="MCK0197291.1"/>
    </source>
</evidence>
<evidence type="ECO:0000256" key="2">
    <source>
        <dbReference type="ARBA" id="ARBA00010742"/>
    </source>
</evidence>
<feature type="chain" id="PRO_5046939170" evidence="4">
    <location>
        <begin position="30"/>
        <end position="328"/>
    </location>
</feature>
<organism evidence="6 7">
    <name type="scientific">Ancylobacter crimeensis</name>
    <dbReference type="NCBI Taxonomy" id="2579147"/>
    <lineage>
        <taxon>Bacteria</taxon>
        <taxon>Pseudomonadati</taxon>
        <taxon>Pseudomonadota</taxon>
        <taxon>Alphaproteobacteria</taxon>
        <taxon>Hyphomicrobiales</taxon>
        <taxon>Xanthobacteraceae</taxon>
        <taxon>Ancylobacter</taxon>
    </lineage>
</organism>
<evidence type="ECO:0000256" key="3">
    <source>
        <dbReference type="ARBA" id="ARBA00022729"/>
    </source>
</evidence>
<evidence type="ECO:0000256" key="4">
    <source>
        <dbReference type="SAM" id="SignalP"/>
    </source>
</evidence>
<evidence type="ECO:0000313" key="7">
    <source>
        <dbReference type="Proteomes" id="UP001203284"/>
    </source>
</evidence>
<dbReference type="RefSeq" id="WP_247028972.1">
    <property type="nucleotide sequence ID" value="NZ_JALKCH010000006.1"/>
</dbReference>
<reference evidence="6 7" key="1">
    <citation type="submission" date="2022-04" db="EMBL/GenBank/DDBJ databases">
        <authorList>
            <person name="Grouzdev D.S."/>
            <person name="Pantiukh K.S."/>
            <person name="Krutkina M.S."/>
        </authorList>
    </citation>
    <scope>NUCLEOTIDE SEQUENCE [LARGE SCALE GENOMIC DNA]</scope>
    <source>
        <strain evidence="6 7">6x-1</strain>
    </source>
</reference>
<dbReference type="Pfam" id="PF09084">
    <property type="entry name" value="NMT1"/>
    <property type="match status" value="1"/>
</dbReference>
<feature type="signal peptide" evidence="4">
    <location>
        <begin position="1"/>
        <end position="29"/>
    </location>
</feature>
<comment type="subcellular location">
    <subcellularLocation>
        <location evidence="1">Periplasm</location>
    </subcellularLocation>
</comment>
<dbReference type="InterPro" id="IPR015168">
    <property type="entry name" value="SsuA/THI5"/>
</dbReference>
<feature type="domain" description="SsuA/THI5-like" evidence="5">
    <location>
        <begin position="43"/>
        <end position="249"/>
    </location>
</feature>
<evidence type="ECO:0000256" key="1">
    <source>
        <dbReference type="ARBA" id="ARBA00004418"/>
    </source>
</evidence>
<sequence length="328" mass="35057">MLNTFFRRHVAGALCGTVLAALASQAAFAGKISIGHTIWVGYGPLYLAKELGYFKENGVDVEFQVVDDSALAMAAQAAGKLSGTATTIDEILKYRSDKFCFKAVGVFDESHGGDGMVTTSAINSLDDLKGKTVAMNEGSTSQFWFSYLLKKKAIPLKEIEVLNMSADAAAAAFIAGQVPAAVTWEPNLTLVRTKNVGKVLTSSADTPGVIVDVLELSCSVIEKQPKDVKGFLDALYKAVDYMKANPEKANAIMAKGVGGYLKDPKDFADAAAGVKFYDKPMTIDYLGTKEKPGPIADVIKLGNEIWSDLGKMKSTVTYDQVVDSGHLK</sequence>
<keyword evidence="3 4" id="KW-0732">Signal</keyword>
<comment type="similarity">
    <text evidence="2">Belongs to the bacterial solute-binding protein SsuA/TauA family.</text>
</comment>
<dbReference type="PANTHER" id="PTHR30024">
    <property type="entry name" value="ALIPHATIC SULFONATES-BINDING PROTEIN-RELATED"/>
    <property type="match status" value="1"/>
</dbReference>
<gene>
    <name evidence="6" type="ORF">MWN34_10245</name>
</gene>
<protein>
    <submittedName>
        <fullName evidence="6">ABC transporter substrate-binding protein</fullName>
    </submittedName>
</protein>
<name>A0ABT0DBF4_9HYPH</name>
<evidence type="ECO:0000259" key="5">
    <source>
        <dbReference type="Pfam" id="PF09084"/>
    </source>
</evidence>
<dbReference type="Gene3D" id="3.40.190.10">
    <property type="entry name" value="Periplasmic binding protein-like II"/>
    <property type="match status" value="2"/>
</dbReference>
<dbReference type="PANTHER" id="PTHR30024:SF47">
    <property type="entry name" value="TAURINE-BINDING PERIPLASMIC PROTEIN"/>
    <property type="match status" value="1"/>
</dbReference>
<dbReference type="SUPFAM" id="SSF53850">
    <property type="entry name" value="Periplasmic binding protein-like II"/>
    <property type="match status" value="1"/>
</dbReference>
<dbReference type="CDD" id="cd13563">
    <property type="entry name" value="PBP2_SsuA_like_6"/>
    <property type="match status" value="1"/>
</dbReference>
<accession>A0ABT0DBF4</accession>
<dbReference type="EMBL" id="JALKCH010000006">
    <property type="protein sequence ID" value="MCK0197291.1"/>
    <property type="molecule type" value="Genomic_DNA"/>
</dbReference>
<dbReference type="Proteomes" id="UP001203284">
    <property type="component" value="Unassembled WGS sequence"/>
</dbReference>
<keyword evidence="7" id="KW-1185">Reference proteome</keyword>
<proteinExistence type="inferred from homology"/>